<sequence length="146" mass="17066">MLEQIQKGAEHMTKKLIQAAYYTAPCSFSPEYTAEERQVEHNQDKAFECKFSHVMHEANVKVRLDTQIIQKRGNFKYLEFIIQGNGIDEDVIHRIGEGWMKWLTSKVLCDTKLPLKLKGKFYRVLFRSTMLYGASVGQSRTLTFRR</sequence>
<gene>
    <name evidence="1" type="ORF">H5410_012990</name>
</gene>
<organism evidence="1 2">
    <name type="scientific">Solanum commersonii</name>
    <name type="common">Commerson's wild potato</name>
    <name type="synonym">Commerson's nightshade</name>
    <dbReference type="NCBI Taxonomy" id="4109"/>
    <lineage>
        <taxon>Eukaryota</taxon>
        <taxon>Viridiplantae</taxon>
        <taxon>Streptophyta</taxon>
        <taxon>Embryophyta</taxon>
        <taxon>Tracheophyta</taxon>
        <taxon>Spermatophyta</taxon>
        <taxon>Magnoliopsida</taxon>
        <taxon>eudicotyledons</taxon>
        <taxon>Gunneridae</taxon>
        <taxon>Pentapetalae</taxon>
        <taxon>asterids</taxon>
        <taxon>lamiids</taxon>
        <taxon>Solanales</taxon>
        <taxon>Solanaceae</taxon>
        <taxon>Solanoideae</taxon>
        <taxon>Solaneae</taxon>
        <taxon>Solanum</taxon>
    </lineage>
</organism>
<name>A0A9J6ATQ2_SOLCO</name>
<accession>A0A9J6ATQ2</accession>
<comment type="caution">
    <text evidence="1">The sequence shown here is derived from an EMBL/GenBank/DDBJ whole genome shotgun (WGS) entry which is preliminary data.</text>
</comment>
<evidence type="ECO:0000313" key="1">
    <source>
        <dbReference type="EMBL" id="KAG5627772.1"/>
    </source>
</evidence>
<dbReference type="AlphaFoldDB" id="A0A9J6ATQ2"/>
<reference evidence="1 2" key="1">
    <citation type="submission" date="2020-09" db="EMBL/GenBank/DDBJ databases">
        <title>De no assembly of potato wild relative species, Solanum commersonii.</title>
        <authorList>
            <person name="Cho K."/>
        </authorList>
    </citation>
    <scope>NUCLEOTIDE SEQUENCE [LARGE SCALE GENOMIC DNA]</scope>
    <source>
        <strain evidence="1">LZ3.2</strain>
        <tissue evidence="1">Leaf</tissue>
    </source>
</reference>
<evidence type="ECO:0000313" key="2">
    <source>
        <dbReference type="Proteomes" id="UP000824120"/>
    </source>
</evidence>
<dbReference type="EMBL" id="JACXVP010000002">
    <property type="protein sequence ID" value="KAG5627772.1"/>
    <property type="molecule type" value="Genomic_DNA"/>
</dbReference>
<dbReference type="PANTHER" id="PTHR46238:SF8">
    <property type="entry name" value="ENDONUCLEASE_EXONUCLEASE_PHOSPHATASE DOMAIN-CONTAINING PROTEIN"/>
    <property type="match status" value="1"/>
</dbReference>
<protein>
    <submittedName>
        <fullName evidence="1">Uncharacterized protein</fullName>
    </submittedName>
</protein>
<proteinExistence type="predicted"/>
<dbReference type="PANTHER" id="PTHR46238">
    <property type="entry name" value="REVERSE TRANSCRIPTASE DOMAIN-CONTAINING PROTEIN"/>
    <property type="match status" value="1"/>
</dbReference>
<keyword evidence="2" id="KW-1185">Reference proteome</keyword>
<dbReference type="Proteomes" id="UP000824120">
    <property type="component" value="Chromosome 2"/>
</dbReference>
<dbReference type="OrthoDB" id="1305822at2759"/>